<proteinExistence type="predicted"/>
<protein>
    <submittedName>
        <fullName evidence="1">Concanavalin A-like lectin/glucanase superfamily protein</fullName>
    </submittedName>
</protein>
<dbReference type="EMBL" id="SMGO01000003">
    <property type="protein sequence ID" value="TCK80963.1"/>
    <property type="molecule type" value="Genomic_DNA"/>
</dbReference>
<organism evidence="1 2">
    <name type="scientific">Albibacterium bauzanense</name>
    <dbReference type="NCBI Taxonomy" id="653929"/>
    <lineage>
        <taxon>Bacteria</taxon>
        <taxon>Pseudomonadati</taxon>
        <taxon>Bacteroidota</taxon>
        <taxon>Sphingobacteriia</taxon>
        <taxon>Sphingobacteriales</taxon>
        <taxon>Sphingobacteriaceae</taxon>
        <taxon>Albibacterium</taxon>
    </lineage>
</organism>
<evidence type="ECO:0000313" key="2">
    <source>
        <dbReference type="Proteomes" id="UP000294616"/>
    </source>
</evidence>
<keyword evidence="1" id="KW-0430">Lectin</keyword>
<dbReference type="SUPFAM" id="SSF49899">
    <property type="entry name" value="Concanavalin A-like lectins/glucanases"/>
    <property type="match status" value="1"/>
</dbReference>
<dbReference type="AlphaFoldDB" id="A0A4R1LUV9"/>
<dbReference type="Gene3D" id="2.60.120.200">
    <property type="match status" value="1"/>
</dbReference>
<gene>
    <name evidence="1" type="ORF">C8N28_2721</name>
</gene>
<dbReference type="GO" id="GO:0030246">
    <property type="term" value="F:carbohydrate binding"/>
    <property type="evidence" value="ECO:0007669"/>
    <property type="project" value="UniProtKB-KW"/>
</dbReference>
<dbReference type="Proteomes" id="UP000294616">
    <property type="component" value="Unassembled WGS sequence"/>
</dbReference>
<dbReference type="Pfam" id="PF13385">
    <property type="entry name" value="Laminin_G_3"/>
    <property type="match status" value="1"/>
</dbReference>
<reference evidence="1 2" key="1">
    <citation type="submission" date="2019-03" db="EMBL/GenBank/DDBJ databases">
        <title>Genomic Encyclopedia of Archaeal and Bacterial Type Strains, Phase II (KMG-II): from individual species to whole genera.</title>
        <authorList>
            <person name="Goeker M."/>
        </authorList>
    </citation>
    <scope>NUCLEOTIDE SEQUENCE [LARGE SCALE GENOMIC DNA]</scope>
    <source>
        <strain evidence="1 2">DSM 22554</strain>
    </source>
</reference>
<dbReference type="RefSeq" id="WP_132225740.1">
    <property type="nucleotide sequence ID" value="NZ_SMGO01000003.1"/>
</dbReference>
<sequence length="278" mass="30900">MKNILSKAIMGGLFIVLIAASFSACQKMDRPPMNIIPDDTARLNGPLQLFLSFEDSPIDSIHDAKGNAKGISYVEGIKGKAYKGSTTGQIQYANAGKLAEMTSFTVAFWMNTEKHTGGGQSLFMMPNTSDFWGNLFVIIEGNDNPADNSMLFKFNFAGNWVEFNGNNGLNRLPDMYGKWHHLAFSYDENTSKFAGYMDGEKMDLPAAVTDRKKDGEPLGKLSFKDASQFVIGAYQQHIGIQGDSQDWMLHYTGMLDQFRVYTKALSDDEVKALFTNKE</sequence>
<dbReference type="PROSITE" id="PS51257">
    <property type="entry name" value="PROKAR_LIPOPROTEIN"/>
    <property type="match status" value="1"/>
</dbReference>
<accession>A0A4R1LUV9</accession>
<dbReference type="OrthoDB" id="9814380at2"/>
<dbReference type="InterPro" id="IPR013320">
    <property type="entry name" value="ConA-like_dom_sf"/>
</dbReference>
<dbReference type="GO" id="GO:0004553">
    <property type="term" value="F:hydrolase activity, hydrolyzing O-glycosyl compounds"/>
    <property type="evidence" value="ECO:0007669"/>
    <property type="project" value="UniProtKB-ARBA"/>
</dbReference>
<name>A0A4R1LUV9_9SPHI</name>
<evidence type="ECO:0000313" key="1">
    <source>
        <dbReference type="EMBL" id="TCK80963.1"/>
    </source>
</evidence>
<dbReference type="GO" id="GO:0005975">
    <property type="term" value="P:carbohydrate metabolic process"/>
    <property type="evidence" value="ECO:0007669"/>
    <property type="project" value="UniProtKB-ARBA"/>
</dbReference>
<keyword evidence="2" id="KW-1185">Reference proteome</keyword>
<comment type="caution">
    <text evidence="1">The sequence shown here is derived from an EMBL/GenBank/DDBJ whole genome shotgun (WGS) entry which is preliminary data.</text>
</comment>